<evidence type="ECO:0000313" key="11">
    <source>
        <dbReference type="EMBL" id="GAA1968550.1"/>
    </source>
</evidence>
<dbReference type="InterPro" id="IPR003594">
    <property type="entry name" value="HATPase_dom"/>
</dbReference>
<dbReference type="PANTHER" id="PTHR24421:SF10">
    <property type="entry name" value="NITRATE_NITRITE SENSOR PROTEIN NARQ"/>
    <property type="match status" value="1"/>
</dbReference>
<keyword evidence="6 11" id="KW-0418">Kinase</keyword>
<evidence type="ECO:0000256" key="7">
    <source>
        <dbReference type="ARBA" id="ARBA00022840"/>
    </source>
</evidence>
<dbReference type="InterPro" id="IPR055558">
    <property type="entry name" value="DUF7134"/>
</dbReference>
<organism evidence="11 12">
    <name type="scientific">Catenulispora subtropica</name>
    <dbReference type="NCBI Taxonomy" id="450798"/>
    <lineage>
        <taxon>Bacteria</taxon>
        <taxon>Bacillati</taxon>
        <taxon>Actinomycetota</taxon>
        <taxon>Actinomycetes</taxon>
        <taxon>Catenulisporales</taxon>
        <taxon>Catenulisporaceae</taxon>
        <taxon>Catenulispora</taxon>
    </lineage>
</organism>
<evidence type="ECO:0000256" key="3">
    <source>
        <dbReference type="ARBA" id="ARBA00022553"/>
    </source>
</evidence>
<accession>A0ABN2RGN9</accession>
<name>A0ABN2RGN9_9ACTN</name>
<dbReference type="InterPro" id="IPR036890">
    <property type="entry name" value="HATPase_C_sf"/>
</dbReference>
<dbReference type="Gene3D" id="1.20.5.1930">
    <property type="match status" value="1"/>
</dbReference>
<dbReference type="PANTHER" id="PTHR24421">
    <property type="entry name" value="NITRATE/NITRITE SENSOR PROTEIN NARX-RELATED"/>
    <property type="match status" value="1"/>
</dbReference>
<dbReference type="CDD" id="cd16917">
    <property type="entry name" value="HATPase_UhpB-NarQ-NarX-like"/>
    <property type="match status" value="1"/>
</dbReference>
<dbReference type="Gene3D" id="3.30.565.10">
    <property type="entry name" value="Histidine kinase-like ATPase, C-terminal domain"/>
    <property type="match status" value="1"/>
</dbReference>
<dbReference type="Pfam" id="PF23539">
    <property type="entry name" value="DUF7134"/>
    <property type="match status" value="1"/>
</dbReference>
<sequence>MGSAVDADAAGPCDTGAVNWGDQGAVRGAWAALRRRTGTLPPPSRWAWAADVALALAMVASTLNSGYHHSDNPNGHGPMYGVDHLLSVGPRDLFWTVMTALPLALRRRYPLTTFWAVFGATLMVRANVLDANQTALFTFISCLIGAYSAAIYTPYRSAMVSSLGFGAVVLAVTRGGDIPNVTRNFLPFLFLVPVVLGANAIGNWKQRVHDLESEREAETLRAVEQERARIAAELHDVVSHNVAVMVVQAGAARKVLEKAPEHTKSSELAREALLAVEDSGRAAMAELRHVMGLLTMTSQGGDPAATADLAPQPGLDQIPALVERIRSGGVRVDLAIEGQATALPSGVDLAAYRVVQEGLTNAVKYAVGALIRVTLDYSPQRLRVDVVDTGGVPSAAAARGSGKGLAGLRQRLAVYGGTLSAGPRLTGGYMVSAVIPLGEGGA</sequence>
<keyword evidence="9" id="KW-0812">Transmembrane</keyword>
<evidence type="ECO:0000259" key="10">
    <source>
        <dbReference type="PROSITE" id="PS50109"/>
    </source>
</evidence>
<keyword evidence="4" id="KW-0808">Transferase</keyword>
<feature type="transmembrane region" description="Helical" evidence="9">
    <location>
        <begin position="135"/>
        <end position="152"/>
    </location>
</feature>
<dbReference type="Pfam" id="PF02518">
    <property type="entry name" value="HATPase_c"/>
    <property type="match status" value="1"/>
</dbReference>
<dbReference type="EMBL" id="BAAAQM010000014">
    <property type="protein sequence ID" value="GAA1968550.1"/>
    <property type="molecule type" value="Genomic_DNA"/>
</dbReference>
<keyword evidence="9" id="KW-0472">Membrane</keyword>
<keyword evidence="12" id="KW-1185">Reference proteome</keyword>
<comment type="catalytic activity">
    <reaction evidence="1">
        <text>ATP + protein L-histidine = ADP + protein N-phospho-L-histidine.</text>
        <dbReference type="EC" id="2.7.13.3"/>
    </reaction>
</comment>
<dbReference type="InterPro" id="IPR050482">
    <property type="entry name" value="Sensor_HK_TwoCompSys"/>
</dbReference>
<evidence type="ECO:0000256" key="1">
    <source>
        <dbReference type="ARBA" id="ARBA00000085"/>
    </source>
</evidence>
<dbReference type="SUPFAM" id="SSF55874">
    <property type="entry name" value="ATPase domain of HSP90 chaperone/DNA topoisomerase II/histidine kinase"/>
    <property type="match status" value="1"/>
</dbReference>
<gene>
    <name evidence="11" type="ORF">GCM10009838_28790</name>
</gene>
<keyword evidence="9" id="KW-1133">Transmembrane helix</keyword>
<dbReference type="InterPro" id="IPR005467">
    <property type="entry name" value="His_kinase_dom"/>
</dbReference>
<dbReference type="Proteomes" id="UP001499854">
    <property type="component" value="Unassembled WGS sequence"/>
</dbReference>
<dbReference type="GO" id="GO:0016301">
    <property type="term" value="F:kinase activity"/>
    <property type="evidence" value="ECO:0007669"/>
    <property type="project" value="UniProtKB-KW"/>
</dbReference>
<reference evidence="11 12" key="1">
    <citation type="journal article" date="2019" name="Int. J. Syst. Evol. Microbiol.">
        <title>The Global Catalogue of Microorganisms (GCM) 10K type strain sequencing project: providing services to taxonomists for standard genome sequencing and annotation.</title>
        <authorList>
            <consortium name="The Broad Institute Genomics Platform"/>
            <consortium name="The Broad Institute Genome Sequencing Center for Infectious Disease"/>
            <person name="Wu L."/>
            <person name="Ma J."/>
        </authorList>
    </citation>
    <scope>NUCLEOTIDE SEQUENCE [LARGE SCALE GENOMIC DNA]</scope>
    <source>
        <strain evidence="11 12">JCM 16013</strain>
    </source>
</reference>
<evidence type="ECO:0000256" key="6">
    <source>
        <dbReference type="ARBA" id="ARBA00022777"/>
    </source>
</evidence>
<evidence type="ECO:0000256" key="5">
    <source>
        <dbReference type="ARBA" id="ARBA00022741"/>
    </source>
</evidence>
<keyword evidence="7" id="KW-0067">ATP-binding</keyword>
<evidence type="ECO:0000256" key="4">
    <source>
        <dbReference type="ARBA" id="ARBA00022679"/>
    </source>
</evidence>
<evidence type="ECO:0000256" key="9">
    <source>
        <dbReference type="SAM" id="Phobius"/>
    </source>
</evidence>
<dbReference type="EC" id="2.7.13.3" evidence="2"/>
<feature type="domain" description="Histidine kinase" evidence="10">
    <location>
        <begin position="353"/>
        <end position="439"/>
    </location>
</feature>
<proteinExistence type="predicted"/>
<dbReference type="Pfam" id="PF07730">
    <property type="entry name" value="HisKA_3"/>
    <property type="match status" value="1"/>
</dbReference>
<dbReference type="InterPro" id="IPR011712">
    <property type="entry name" value="Sig_transdc_His_kin_sub3_dim/P"/>
</dbReference>
<keyword evidence="5" id="KW-0547">Nucleotide-binding</keyword>
<keyword evidence="3" id="KW-0597">Phosphoprotein</keyword>
<keyword evidence="8" id="KW-0902">Two-component regulatory system</keyword>
<evidence type="ECO:0000256" key="8">
    <source>
        <dbReference type="ARBA" id="ARBA00023012"/>
    </source>
</evidence>
<evidence type="ECO:0000313" key="12">
    <source>
        <dbReference type="Proteomes" id="UP001499854"/>
    </source>
</evidence>
<comment type="caution">
    <text evidence="11">The sequence shown here is derived from an EMBL/GenBank/DDBJ whole genome shotgun (WGS) entry which is preliminary data.</text>
</comment>
<evidence type="ECO:0000256" key="2">
    <source>
        <dbReference type="ARBA" id="ARBA00012438"/>
    </source>
</evidence>
<protein>
    <recommendedName>
        <fullName evidence="2">histidine kinase</fullName>
        <ecNumber evidence="2">2.7.13.3</ecNumber>
    </recommendedName>
</protein>
<feature type="transmembrane region" description="Helical" evidence="9">
    <location>
        <begin position="109"/>
        <end position="128"/>
    </location>
</feature>
<dbReference type="PROSITE" id="PS50109">
    <property type="entry name" value="HIS_KIN"/>
    <property type="match status" value="1"/>
</dbReference>